<name>A0ABR7J6W8_9FLAO</name>
<dbReference type="GO" id="GO:0016829">
    <property type="term" value="F:lyase activity"/>
    <property type="evidence" value="ECO:0007669"/>
    <property type="project" value="UniProtKB-KW"/>
</dbReference>
<evidence type="ECO:0000313" key="4">
    <source>
        <dbReference type="EMBL" id="MBC5841274.1"/>
    </source>
</evidence>
<sequence length="389" mass="44983">MIKTNLIIIIFTLFAVVNVQAQLRVWNMKNLDEAKTKKTTEVSTIIKEADKKLKQALVSVVDKEMTPSSGDKHDYMSMGRYWWPDPTKTDGLPYIRKDGQSNPEIEKLDRYPLSNFAQSIETLSLAFYLTLDEKYAQKAVRNLRIWFINDATKMNPNMNYGQTIPGVRNGLGRGEGILDTYSFFEMLDAIEILKKSKAFSTQDQIAIEDWFKTYVSWLQSAPVAAEEQQAKNNHGTAFDVQLTRYALFIGDYELAKSIINQFAENRLFTQIEPDGSQPLELVRTTALGYSTFNLTHFLDMAQMSKSLNIDLLHQKSKDGRSILKAIDFLVQYVNQPQAIFPYQQIKDWEGVQEKLRWQLYRVDKMLDKAIYSSYYPQRFTNPTKESILY</sequence>
<evidence type="ECO:0000259" key="3">
    <source>
        <dbReference type="Pfam" id="PF05426"/>
    </source>
</evidence>
<dbReference type="Proteomes" id="UP000629963">
    <property type="component" value="Unassembled WGS sequence"/>
</dbReference>
<accession>A0ABR7J6W8</accession>
<dbReference type="InterPro" id="IPR008397">
    <property type="entry name" value="Alginate_lyase_dom"/>
</dbReference>
<evidence type="ECO:0000256" key="2">
    <source>
        <dbReference type="ARBA" id="ARBA00023239"/>
    </source>
</evidence>
<keyword evidence="2 4" id="KW-0456">Lyase</keyword>
<keyword evidence="5" id="KW-1185">Reference proteome</keyword>
<dbReference type="Pfam" id="PF05426">
    <property type="entry name" value="Alginate_lyase"/>
    <property type="match status" value="1"/>
</dbReference>
<organism evidence="4 5">
    <name type="scientific">Flavobacterium kayseriense</name>
    <dbReference type="NCBI Taxonomy" id="2764714"/>
    <lineage>
        <taxon>Bacteria</taxon>
        <taxon>Pseudomonadati</taxon>
        <taxon>Bacteroidota</taxon>
        <taxon>Flavobacteriia</taxon>
        <taxon>Flavobacteriales</taxon>
        <taxon>Flavobacteriaceae</taxon>
        <taxon>Flavobacterium</taxon>
    </lineage>
</organism>
<comment type="caution">
    <text evidence="4">The sequence shown here is derived from an EMBL/GenBank/DDBJ whole genome shotgun (WGS) entry which is preliminary data.</text>
</comment>
<dbReference type="SUPFAM" id="SSF48230">
    <property type="entry name" value="Chondroitin AC/alginate lyase"/>
    <property type="match status" value="1"/>
</dbReference>
<evidence type="ECO:0000256" key="1">
    <source>
        <dbReference type="ARBA" id="ARBA00022729"/>
    </source>
</evidence>
<dbReference type="InterPro" id="IPR008929">
    <property type="entry name" value="Chondroitin_lyas"/>
</dbReference>
<dbReference type="Gene3D" id="1.50.10.100">
    <property type="entry name" value="Chondroitin AC/alginate lyase"/>
    <property type="match status" value="1"/>
</dbReference>
<dbReference type="EMBL" id="JACRUJ010000002">
    <property type="protein sequence ID" value="MBC5841274.1"/>
    <property type="molecule type" value="Genomic_DNA"/>
</dbReference>
<reference evidence="4 5" key="1">
    <citation type="submission" date="2020-08" db="EMBL/GenBank/DDBJ databases">
        <title>Description of novel Flavobacterium F-380 isolate.</title>
        <authorList>
            <person name="Saticioglu I.B."/>
            <person name="Duman M."/>
            <person name="Altun S."/>
        </authorList>
    </citation>
    <scope>NUCLEOTIDE SEQUENCE [LARGE SCALE GENOMIC DNA]</scope>
    <source>
        <strain evidence="4 5">F-380</strain>
    </source>
</reference>
<protein>
    <submittedName>
        <fullName evidence="4">Alginate lyase family protein</fullName>
    </submittedName>
</protein>
<gene>
    <name evidence="4" type="ORF">H8R23_07625</name>
</gene>
<feature type="domain" description="Alginate lyase" evidence="3">
    <location>
        <begin position="60"/>
        <end position="338"/>
    </location>
</feature>
<proteinExistence type="predicted"/>
<evidence type="ECO:0000313" key="5">
    <source>
        <dbReference type="Proteomes" id="UP000629963"/>
    </source>
</evidence>
<keyword evidence="1" id="KW-0732">Signal</keyword>
<dbReference type="RefSeq" id="WP_187009865.1">
    <property type="nucleotide sequence ID" value="NZ_JACRUI010000002.1"/>
</dbReference>